<dbReference type="InterPro" id="IPR011022">
    <property type="entry name" value="Arrestin_C-like"/>
</dbReference>
<dbReference type="AlphaFoldDB" id="A0A168GWM9"/>
<dbReference type="Pfam" id="PF02752">
    <property type="entry name" value="Arrestin_C"/>
    <property type="match status" value="1"/>
</dbReference>
<feature type="compositionally biased region" description="Polar residues" evidence="1">
    <location>
        <begin position="424"/>
        <end position="441"/>
    </location>
</feature>
<evidence type="ECO:0000313" key="3">
    <source>
        <dbReference type="EMBL" id="OAC98101.1"/>
    </source>
</evidence>
<dbReference type="VEuPathDB" id="FungiDB:MUCCIDRAFT_115622"/>
<reference evidence="3 4" key="1">
    <citation type="submission" date="2015-06" db="EMBL/GenBank/DDBJ databases">
        <title>Expansion of signal transduction pathways in fungi by whole-genome duplication.</title>
        <authorList>
            <consortium name="DOE Joint Genome Institute"/>
            <person name="Corrochano L.M."/>
            <person name="Kuo A."/>
            <person name="Marcet-Houben M."/>
            <person name="Polaino S."/>
            <person name="Salamov A."/>
            <person name="Villalobos J.M."/>
            <person name="Alvarez M.I."/>
            <person name="Avalos J."/>
            <person name="Benito E.P."/>
            <person name="Benoit I."/>
            <person name="Burger G."/>
            <person name="Camino L.P."/>
            <person name="Canovas D."/>
            <person name="Cerda-Olmedo E."/>
            <person name="Cheng J.-F."/>
            <person name="Dominguez A."/>
            <person name="Elias M."/>
            <person name="Eslava A.P."/>
            <person name="Glaser F."/>
            <person name="Grimwood J."/>
            <person name="Gutierrez G."/>
            <person name="Heitman J."/>
            <person name="Henrissat B."/>
            <person name="Iturriaga E.A."/>
            <person name="Lang B.F."/>
            <person name="Lavin J.L."/>
            <person name="Lee S."/>
            <person name="Li W."/>
            <person name="Lindquist E."/>
            <person name="Lopez-Garcia S."/>
            <person name="Luque E.M."/>
            <person name="Marcos A.T."/>
            <person name="Martin J."/>
            <person name="Mccluskey K."/>
            <person name="Medina H.R."/>
            <person name="Miralles-Duran A."/>
            <person name="Miyazaki A."/>
            <person name="Munoz-Torres E."/>
            <person name="Oguiza J.A."/>
            <person name="Ohm R."/>
            <person name="Olmedo M."/>
            <person name="Orejas M."/>
            <person name="Ortiz-Castellanos L."/>
            <person name="Pisabarro A.G."/>
            <person name="Rodriguez-Romero J."/>
            <person name="Ruiz-Herrera J."/>
            <person name="Ruiz-Vazquez R."/>
            <person name="Sanz C."/>
            <person name="Schackwitz W."/>
            <person name="Schmutz J."/>
            <person name="Shahriari M."/>
            <person name="Shelest E."/>
            <person name="Silva-Franco F."/>
            <person name="Soanes D."/>
            <person name="Syed K."/>
            <person name="Tagua V.G."/>
            <person name="Talbot N.J."/>
            <person name="Thon M."/>
            <person name="De Vries R.P."/>
            <person name="Wiebenga A."/>
            <person name="Yadav J.S."/>
            <person name="Braun E.L."/>
            <person name="Baker S."/>
            <person name="Garre V."/>
            <person name="Horwitz B."/>
            <person name="Torres-Martinez S."/>
            <person name="Idnurm A."/>
            <person name="Herrera-Estrella A."/>
            <person name="Gabaldon T."/>
            <person name="Grigoriev I.V."/>
        </authorList>
    </citation>
    <scope>NUCLEOTIDE SEQUENCE [LARGE SCALE GENOMIC DNA]</scope>
    <source>
        <strain evidence="3 4">CBS 277.49</strain>
    </source>
</reference>
<feature type="compositionally biased region" description="Low complexity" evidence="1">
    <location>
        <begin position="516"/>
        <end position="530"/>
    </location>
</feature>
<feature type="region of interest" description="Disordered" evidence="1">
    <location>
        <begin position="401"/>
        <end position="441"/>
    </location>
</feature>
<dbReference type="SMART" id="SM01017">
    <property type="entry name" value="Arrestin_C"/>
    <property type="match status" value="1"/>
</dbReference>
<sequence>MVKPILSIKLKESHSYYSQDETIPCIVNFKSEKVLKEGFIRIQFMGRSSSYCNGSRQHLHSIFNVEKEIKIDEWNNAANVKKMHQVEFTVEVPNGKEVPSYRNLEGSDGGKIEYMIEASLETPGGLFKKSNVLANHIIQVPLIAKVNITENGLERHRESSIRWPKIEENVNTCALSARIPHEGCVRGIGSNTTPGKEVPVHVDFQQPERFEAVKFIKLALIQQEIIASSKDKIPEMTKQLPDRIIKTEDKPVAMAKDMYNPQLLTTSSLIMITIPSNATPTISGTMARVMRMDYKIRVTVLISAGAENNGKEKELNVNLPLVVGTAGQHPILHDSGVDTMRHSEQMSYNPYSNPYPPNNMNTPGYPAPPPHHGGFQMPDPFQVPPQQPYPATGQHHFMLNPQHMSPFAGASSASDYEGGMPVPQFSTTPEQSFSTATSPVSDQAKSFVYPPVALSSQMGSLSVSTTTNPFSSTAHAADSAPYPPPPLADKAPFSPTYENKTDAETLASSLSRESTRSTAHTSSSTVSHSLYPPPSLLSIDKPNTPTPPQTPAVINRNISQQRPTSRQIESGSSYHSGVSVFDDASYSSSPPQASHIATRIDPLEGTIVLSNVTNK</sequence>
<dbReference type="Proteomes" id="UP000077051">
    <property type="component" value="Unassembled WGS sequence"/>
</dbReference>
<keyword evidence="4" id="KW-1185">Reference proteome</keyword>
<dbReference type="Gene3D" id="2.60.40.640">
    <property type="match status" value="2"/>
</dbReference>
<gene>
    <name evidence="3" type="ORF">MUCCIDRAFT_115622</name>
</gene>
<comment type="caution">
    <text evidence="3">The sequence shown here is derived from an EMBL/GenBank/DDBJ whole genome shotgun (WGS) entry which is preliminary data.</text>
</comment>
<proteinExistence type="predicted"/>
<protein>
    <recommendedName>
        <fullName evidence="2">Arrestin C-terminal-like domain-containing protein</fullName>
    </recommendedName>
</protein>
<organism evidence="3 4">
    <name type="scientific">Mucor lusitanicus CBS 277.49</name>
    <dbReference type="NCBI Taxonomy" id="747725"/>
    <lineage>
        <taxon>Eukaryota</taxon>
        <taxon>Fungi</taxon>
        <taxon>Fungi incertae sedis</taxon>
        <taxon>Mucoromycota</taxon>
        <taxon>Mucoromycotina</taxon>
        <taxon>Mucoromycetes</taxon>
        <taxon>Mucorales</taxon>
        <taxon>Mucorineae</taxon>
        <taxon>Mucoraceae</taxon>
        <taxon>Mucor</taxon>
    </lineage>
</organism>
<evidence type="ECO:0000256" key="1">
    <source>
        <dbReference type="SAM" id="MobiDB-lite"/>
    </source>
</evidence>
<dbReference type="EMBL" id="AMYB01000011">
    <property type="protein sequence ID" value="OAC98101.1"/>
    <property type="molecule type" value="Genomic_DNA"/>
</dbReference>
<dbReference type="InterPro" id="IPR014752">
    <property type="entry name" value="Arrestin-like_C"/>
</dbReference>
<feature type="domain" description="Arrestin C-terminal-like" evidence="2">
    <location>
        <begin position="169"/>
        <end position="328"/>
    </location>
</feature>
<feature type="compositionally biased region" description="Polar residues" evidence="1">
    <location>
        <begin position="556"/>
        <end position="576"/>
    </location>
</feature>
<feature type="compositionally biased region" description="Polar residues" evidence="1">
    <location>
        <begin position="461"/>
        <end position="473"/>
    </location>
</feature>
<feature type="region of interest" description="Disordered" evidence="1">
    <location>
        <begin position="461"/>
        <end position="594"/>
    </location>
</feature>
<evidence type="ECO:0000259" key="2">
    <source>
        <dbReference type="SMART" id="SM01017"/>
    </source>
</evidence>
<dbReference type="OrthoDB" id="2333384at2759"/>
<evidence type="ECO:0000313" key="4">
    <source>
        <dbReference type="Proteomes" id="UP000077051"/>
    </source>
</evidence>
<accession>A0A168GWM9</accession>
<name>A0A168GWM9_MUCCL</name>